<dbReference type="FunFam" id="3.30.200.20:FF:000771">
    <property type="entry name" value="AGC family protein kinase"/>
    <property type="match status" value="1"/>
</dbReference>
<dbReference type="InterPro" id="IPR001849">
    <property type="entry name" value="PH_domain"/>
</dbReference>
<dbReference type="SMR" id="A2FMG9"/>
<sequence>MEGWLVKRSGIPHFWHKRYCVIESNCFYIYLDQQRQKMTNWFSITPKSQVALMESKKGLRFKITQPEGKDFAFQAKDEKEFHAWLNHILLLSIPENTEKINEYEIISVLGRGFYGKVVLAKHKKTGKFCAIKSIHKKVLLDMKKVDTIMVERDILKSTKSPFIVSLLSSFQTPSKFYLVLEYVSGGDLFMHLTNNNNEISVDQIKLYIAELAVALEQLHKDHIIYRDLKPENVLICEDGHIKLTDFGISKMLNEKQSTTNTLCGTGEYLAPEVISDKGYTEAIDWWQLGILMYEMVVGKTPFADTNKSIMYSNIMNKNPNFFPIEDENARNLIAHLLRKDPAKRAGFEEIKNSKFFEGFDWTDMKSRDAYMFPKDSSSSESLNNFNKKFTEEEAEDSDAMPVMEKFGDFEYVSPEFA</sequence>
<dbReference type="InterPro" id="IPR000961">
    <property type="entry name" value="AGC-kinase_C"/>
</dbReference>
<dbReference type="InterPro" id="IPR008271">
    <property type="entry name" value="Ser/Thr_kinase_AS"/>
</dbReference>
<evidence type="ECO:0000256" key="3">
    <source>
        <dbReference type="ARBA" id="ARBA00022553"/>
    </source>
</evidence>
<dbReference type="CDD" id="cd05123">
    <property type="entry name" value="STKc_AGC"/>
    <property type="match status" value="1"/>
</dbReference>
<name>A2FMG9_TRIV3</name>
<dbReference type="SMART" id="SM00220">
    <property type="entry name" value="S_TKc"/>
    <property type="match status" value="1"/>
</dbReference>
<evidence type="ECO:0000313" key="13">
    <source>
        <dbReference type="EMBL" id="EAX93902.1"/>
    </source>
</evidence>
<dbReference type="PANTHER" id="PTHR24351">
    <property type="entry name" value="RIBOSOMAL PROTEIN S6 KINASE"/>
    <property type="match status" value="1"/>
</dbReference>
<keyword evidence="7 8" id="KW-0067">ATP-binding</keyword>
<evidence type="ECO:0000256" key="6">
    <source>
        <dbReference type="ARBA" id="ARBA00022777"/>
    </source>
</evidence>
<dbReference type="InterPro" id="IPR045270">
    <property type="entry name" value="STKc_AGC"/>
</dbReference>
<keyword evidence="2 9" id="KW-0723">Serine/threonine-protein kinase</keyword>
<reference evidence="13" key="2">
    <citation type="journal article" date="2007" name="Science">
        <title>Draft genome sequence of the sexually transmitted pathogen Trichomonas vaginalis.</title>
        <authorList>
            <person name="Carlton J.M."/>
            <person name="Hirt R.P."/>
            <person name="Silva J.C."/>
            <person name="Delcher A.L."/>
            <person name="Schatz M."/>
            <person name="Zhao Q."/>
            <person name="Wortman J.R."/>
            <person name="Bidwell S.L."/>
            <person name="Alsmark U.C.M."/>
            <person name="Besteiro S."/>
            <person name="Sicheritz-Ponten T."/>
            <person name="Noel C.J."/>
            <person name="Dacks J.B."/>
            <person name="Foster P.G."/>
            <person name="Simillion C."/>
            <person name="Van de Peer Y."/>
            <person name="Miranda-Saavedra D."/>
            <person name="Barton G.J."/>
            <person name="Westrop G.D."/>
            <person name="Mueller S."/>
            <person name="Dessi D."/>
            <person name="Fiori P.L."/>
            <person name="Ren Q."/>
            <person name="Paulsen I."/>
            <person name="Zhang H."/>
            <person name="Bastida-Corcuera F.D."/>
            <person name="Simoes-Barbosa A."/>
            <person name="Brown M.T."/>
            <person name="Hayes R.D."/>
            <person name="Mukherjee M."/>
            <person name="Okumura C.Y."/>
            <person name="Schneider R."/>
            <person name="Smith A.J."/>
            <person name="Vanacova S."/>
            <person name="Villalvazo M."/>
            <person name="Haas B.J."/>
            <person name="Pertea M."/>
            <person name="Feldblyum T.V."/>
            <person name="Utterback T.R."/>
            <person name="Shu C.L."/>
            <person name="Osoegawa K."/>
            <person name="de Jong P.J."/>
            <person name="Hrdy I."/>
            <person name="Horvathova L."/>
            <person name="Zubacova Z."/>
            <person name="Dolezal P."/>
            <person name="Malik S.B."/>
            <person name="Logsdon J.M. Jr."/>
            <person name="Henze K."/>
            <person name="Gupta A."/>
            <person name="Wang C.C."/>
            <person name="Dunne R.L."/>
            <person name="Upcroft J.A."/>
            <person name="Upcroft P."/>
            <person name="White O."/>
            <person name="Salzberg S.L."/>
            <person name="Tang P."/>
            <person name="Chiu C.-H."/>
            <person name="Lee Y.-S."/>
            <person name="Embley T.M."/>
            <person name="Coombs G.H."/>
            <person name="Mottram J.C."/>
            <person name="Tachezy J."/>
            <person name="Fraser-Liggett C.M."/>
            <person name="Johnson P.J."/>
        </authorList>
    </citation>
    <scope>NUCLEOTIDE SEQUENCE [LARGE SCALE GENOMIC DNA]</scope>
    <source>
        <strain evidence="13">G3</strain>
    </source>
</reference>
<reference evidence="13" key="1">
    <citation type="submission" date="2006-10" db="EMBL/GenBank/DDBJ databases">
        <authorList>
            <person name="Amadeo P."/>
            <person name="Zhao Q."/>
            <person name="Wortman J."/>
            <person name="Fraser-Liggett C."/>
            <person name="Carlton J."/>
        </authorList>
    </citation>
    <scope>NUCLEOTIDE SEQUENCE</scope>
    <source>
        <strain evidence="13">G3</strain>
    </source>
</reference>
<dbReference type="SUPFAM" id="SSF50729">
    <property type="entry name" value="PH domain-like"/>
    <property type="match status" value="1"/>
</dbReference>
<dbReference type="GO" id="GO:0035556">
    <property type="term" value="P:intracellular signal transduction"/>
    <property type="evidence" value="ECO:0000318"/>
    <property type="project" value="GO_Central"/>
</dbReference>
<organism evidence="13 14">
    <name type="scientific">Trichomonas vaginalis (strain ATCC PRA-98 / G3)</name>
    <dbReference type="NCBI Taxonomy" id="412133"/>
    <lineage>
        <taxon>Eukaryota</taxon>
        <taxon>Metamonada</taxon>
        <taxon>Parabasalia</taxon>
        <taxon>Trichomonadida</taxon>
        <taxon>Trichomonadidae</taxon>
        <taxon>Trichomonas</taxon>
    </lineage>
</organism>
<dbReference type="InterPro" id="IPR011993">
    <property type="entry name" value="PH-like_dom_sf"/>
</dbReference>
<gene>
    <name evidence="13" type="ORF">TVAG_131900</name>
</gene>
<dbReference type="GO" id="GO:0004674">
    <property type="term" value="F:protein serine/threonine kinase activity"/>
    <property type="evidence" value="ECO:0000318"/>
    <property type="project" value="GO_Central"/>
</dbReference>
<keyword evidence="4" id="KW-0808">Transferase</keyword>
<dbReference type="Proteomes" id="UP000001542">
    <property type="component" value="Unassembled WGS sequence"/>
</dbReference>
<dbReference type="Gene3D" id="2.30.29.30">
    <property type="entry name" value="Pleckstrin-homology domain (PH domain)/Phosphotyrosine-binding domain (PTB)"/>
    <property type="match status" value="1"/>
</dbReference>
<dbReference type="eggNOG" id="KOG0598">
    <property type="taxonomic scope" value="Eukaryota"/>
</dbReference>
<evidence type="ECO:0000256" key="5">
    <source>
        <dbReference type="ARBA" id="ARBA00022741"/>
    </source>
</evidence>
<keyword evidence="6 13" id="KW-0418">Kinase</keyword>
<evidence type="ECO:0000259" key="10">
    <source>
        <dbReference type="PROSITE" id="PS50003"/>
    </source>
</evidence>
<feature type="binding site" evidence="8">
    <location>
        <position position="132"/>
    </location>
    <ligand>
        <name>ATP</name>
        <dbReference type="ChEBI" id="CHEBI:30616"/>
    </ligand>
</feature>
<dbReference type="InterPro" id="IPR000719">
    <property type="entry name" value="Prot_kinase_dom"/>
</dbReference>
<dbReference type="EMBL" id="DS113886">
    <property type="protein sequence ID" value="EAX93902.1"/>
    <property type="molecule type" value="Genomic_DNA"/>
</dbReference>
<evidence type="ECO:0000259" key="12">
    <source>
        <dbReference type="PROSITE" id="PS51285"/>
    </source>
</evidence>
<dbReference type="Gene3D" id="1.10.510.10">
    <property type="entry name" value="Transferase(Phosphotransferase) domain 1"/>
    <property type="match status" value="1"/>
</dbReference>
<dbReference type="InterPro" id="IPR011009">
    <property type="entry name" value="Kinase-like_dom_sf"/>
</dbReference>
<accession>A2FMG9</accession>
<dbReference type="Pfam" id="PF00169">
    <property type="entry name" value="PH"/>
    <property type="match status" value="1"/>
</dbReference>
<evidence type="ECO:0000259" key="11">
    <source>
        <dbReference type="PROSITE" id="PS50011"/>
    </source>
</evidence>
<feature type="domain" description="PH" evidence="10">
    <location>
        <begin position="1"/>
        <end position="93"/>
    </location>
</feature>
<evidence type="ECO:0000313" key="14">
    <source>
        <dbReference type="Proteomes" id="UP000001542"/>
    </source>
</evidence>
<dbReference type="KEGG" id="tva:4751627"/>
<dbReference type="SUPFAM" id="SSF56112">
    <property type="entry name" value="Protein kinase-like (PK-like)"/>
    <property type="match status" value="1"/>
</dbReference>
<proteinExistence type="inferred from homology"/>
<dbReference type="VEuPathDB" id="TrichDB:TVAG_131900"/>
<protein>
    <submittedName>
        <fullName evidence="13">AGC family protein kinase</fullName>
    </submittedName>
</protein>
<dbReference type="Pfam" id="PF00069">
    <property type="entry name" value="Pkinase"/>
    <property type="match status" value="1"/>
</dbReference>
<evidence type="ECO:0000256" key="9">
    <source>
        <dbReference type="RuleBase" id="RU000304"/>
    </source>
</evidence>
<evidence type="ECO:0000256" key="2">
    <source>
        <dbReference type="ARBA" id="ARBA00022527"/>
    </source>
</evidence>
<keyword evidence="14" id="KW-1185">Reference proteome</keyword>
<dbReference type="PROSITE" id="PS50011">
    <property type="entry name" value="PROTEIN_KINASE_DOM"/>
    <property type="match status" value="1"/>
</dbReference>
<dbReference type="FunFam" id="2.30.29.30:FF:000350">
    <property type="entry name" value="AGC family protein kinase"/>
    <property type="match status" value="1"/>
</dbReference>
<evidence type="ECO:0000256" key="1">
    <source>
        <dbReference type="ARBA" id="ARBA00006935"/>
    </source>
</evidence>
<dbReference type="PROSITE" id="PS00107">
    <property type="entry name" value="PROTEIN_KINASE_ATP"/>
    <property type="match status" value="1"/>
</dbReference>
<dbReference type="AlphaFoldDB" id="A2FMG9"/>
<keyword evidence="3" id="KW-0597">Phosphoprotein</keyword>
<dbReference type="OrthoDB" id="63267at2759"/>
<feature type="domain" description="AGC-kinase C-terminal" evidence="12">
    <location>
        <begin position="357"/>
        <end position="417"/>
    </location>
</feature>
<dbReference type="GO" id="GO:0005524">
    <property type="term" value="F:ATP binding"/>
    <property type="evidence" value="ECO:0007669"/>
    <property type="project" value="UniProtKB-UniRule"/>
</dbReference>
<dbReference type="PROSITE" id="PS00108">
    <property type="entry name" value="PROTEIN_KINASE_ST"/>
    <property type="match status" value="1"/>
</dbReference>
<comment type="similarity">
    <text evidence="1">Belongs to the protein kinase superfamily. AGC Ser/Thr protein kinase family. RAC subfamily.</text>
</comment>
<dbReference type="FunFam" id="1.10.510.10:FF:000008">
    <property type="entry name" value="Non-specific serine/threonine protein kinase"/>
    <property type="match status" value="1"/>
</dbReference>
<dbReference type="Gene3D" id="3.30.200.20">
    <property type="entry name" value="Phosphorylase Kinase, domain 1"/>
    <property type="match status" value="1"/>
</dbReference>
<dbReference type="STRING" id="5722.A2FMG9"/>
<dbReference type="SMART" id="SM00233">
    <property type="entry name" value="PH"/>
    <property type="match status" value="1"/>
</dbReference>
<dbReference type="InParanoid" id="A2FMG9"/>
<dbReference type="InterPro" id="IPR017441">
    <property type="entry name" value="Protein_kinase_ATP_BS"/>
</dbReference>
<evidence type="ECO:0000256" key="8">
    <source>
        <dbReference type="PROSITE-ProRule" id="PRU10141"/>
    </source>
</evidence>
<evidence type="ECO:0000256" key="7">
    <source>
        <dbReference type="ARBA" id="ARBA00022840"/>
    </source>
</evidence>
<dbReference type="CDD" id="cd00821">
    <property type="entry name" value="PH"/>
    <property type="match status" value="1"/>
</dbReference>
<evidence type="ECO:0000256" key="4">
    <source>
        <dbReference type="ARBA" id="ARBA00022679"/>
    </source>
</evidence>
<keyword evidence="5 8" id="KW-0547">Nucleotide-binding</keyword>
<dbReference type="VEuPathDB" id="TrichDB:TVAGG3_0395730"/>
<dbReference type="PROSITE" id="PS50003">
    <property type="entry name" value="PH_DOMAIN"/>
    <property type="match status" value="1"/>
</dbReference>
<feature type="domain" description="Protein kinase" evidence="11">
    <location>
        <begin position="103"/>
        <end position="356"/>
    </location>
</feature>
<dbReference type="OMA" id="EEWVQFY"/>
<dbReference type="RefSeq" id="XP_001306832.1">
    <property type="nucleotide sequence ID" value="XM_001306831.1"/>
</dbReference>
<dbReference type="PROSITE" id="PS51285">
    <property type="entry name" value="AGC_KINASE_CTER"/>
    <property type="match status" value="1"/>
</dbReference>